<dbReference type="EMBL" id="BAABME010010417">
    <property type="protein sequence ID" value="GAA0178468.1"/>
    <property type="molecule type" value="Genomic_DNA"/>
</dbReference>
<comment type="caution">
    <text evidence="1">The sequence shown here is derived from an EMBL/GenBank/DDBJ whole genome shotgun (WGS) entry which is preliminary data.</text>
</comment>
<dbReference type="Proteomes" id="UP001454036">
    <property type="component" value="Unassembled WGS sequence"/>
</dbReference>
<proteinExistence type="predicted"/>
<accession>A0AAV3RKG3</accession>
<evidence type="ECO:0008006" key="3">
    <source>
        <dbReference type="Google" id="ProtNLM"/>
    </source>
</evidence>
<organism evidence="1 2">
    <name type="scientific">Lithospermum erythrorhizon</name>
    <name type="common">Purple gromwell</name>
    <name type="synonym">Lithospermum officinale var. erythrorhizon</name>
    <dbReference type="NCBI Taxonomy" id="34254"/>
    <lineage>
        <taxon>Eukaryota</taxon>
        <taxon>Viridiplantae</taxon>
        <taxon>Streptophyta</taxon>
        <taxon>Embryophyta</taxon>
        <taxon>Tracheophyta</taxon>
        <taxon>Spermatophyta</taxon>
        <taxon>Magnoliopsida</taxon>
        <taxon>eudicotyledons</taxon>
        <taxon>Gunneridae</taxon>
        <taxon>Pentapetalae</taxon>
        <taxon>asterids</taxon>
        <taxon>lamiids</taxon>
        <taxon>Boraginales</taxon>
        <taxon>Boraginaceae</taxon>
        <taxon>Boraginoideae</taxon>
        <taxon>Lithospermeae</taxon>
        <taxon>Lithospermum</taxon>
    </lineage>
</organism>
<keyword evidence="2" id="KW-1185">Reference proteome</keyword>
<protein>
    <recommendedName>
        <fullName evidence="3">MULE transposase domain-containing protein</fullName>
    </recommendedName>
</protein>
<sequence length="68" mass="8197">MEDLQIVNEDQYVIMSEKQNGLESALHELLPRVEHRNCVQHIYRNFKRQHGTQILREKVWTYARSSTE</sequence>
<evidence type="ECO:0000313" key="2">
    <source>
        <dbReference type="Proteomes" id="UP001454036"/>
    </source>
</evidence>
<reference evidence="1 2" key="1">
    <citation type="submission" date="2024-01" db="EMBL/GenBank/DDBJ databases">
        <title>The complete chloroplast genome sequence of Lithospermum erythrorhizon: insights into the phylogenetic relationship among Boraginaceae species and the maternal lineages of purple gromwells.</title>
        <authorList>
            <person name="Okada T."/>
            <person name="Watanabe K."/>
        </authorList>
    </citation>
    <scope>NUCLEOTIDE SEQUENCE [LARGE SCALE GENOMIC DNA]</scope>
</reference>
<evidence type="ECO:0000313" key="1">
    <source>
        <dbReference type="EMBL" id="GAA0178468.1"/>
    </source>
</evidence>
<dbReference type="AlphaFoldDB" id="A0AAV3RKG3"/>
<gene>
    <name evidence="1" type="ORF">LIER_29838</name>
</gene>
<name>A0AAV3RKG3_LITER</name>